<dbReference type="InterPro" id="IPR027417">
    <property type="entry name" value="P-loop_NTPase"/>
</dbReference>
<dbReference type="EMBL" id="LMCB01000030">
    <property type="protein sequence ID" value="KZL17641.1"/>
    <property type="molecule type" value="Genomic_DNA"/>
</dbReference>
<accession>A0A165XEW3</accession>
<evidence type="ECO:0000256" key="2">
    <source>
        <dbReference type="SAM" id="MobiDB-lite"/>
    </source>
</evidence>
<reference evidence="3 4" key="1">
    <citation type="journal article" date="2016" name="Front. Microbiol.">
        <title>Comparative Genomic Analysis Reveals a Diverse Repertoire of Genes Involved in Prokaryote-Eukaryote Interactions within the Pseudovibrio Genus.</title>
        <authorList>
            <person name="Romano S."/>
            <person name="Fernandez-Guerra A."/>
            <person name="Reen F.J."/>
            <person name="Glockner F.O."/>
            <person name="Crowley S.P."/>
            <person name="O'Sullivan O."/>
            <person name="Cotter P.D."/>
            <person name="Adams C."/>
            <person name="Dobson A.D."/>
            <person name="O'Gara F."/>
        </authorList>
    </citation>
    <scope>NUCLEOTIDE SEQUENCE [LARGE SCALE GENOMIC DNA]</scope>
    <source>
        <strain evidence="3 4">Ad2</strain>
    </source>
</reference>
<keyword evidence="4" id="KW-1185">Reference proteome</keyword>
<feature type="coiled-coil region" evidence="1">
    <location>
        <begin position="243"/>
        <end position="274"/>
    </location>
</feature>
<dbReference type="Proteomes" id="UP000076577">
    <property type="component" value="Unassembled WGS sequence"/>
</dbReference>
<sequence>MRILSAKVENYMGVKLFDADFDKDKNVVEITGKNGQGKTGSLDGIWAAIAGKGAIADNPIREGEESATLQVNFGHLIATRKFKRKEEKEYTTNLTLTTPEGARFPKPQEMLNEFFNSIALDPIEFLRKESKQQTLIFRSLISDFDFDENDEQINTLAEKRQNTNRDVKSLQARVDAFQLPAKLPEDAIDEHELIKQLAGAQERNQERQNEISRRDTSEAEIKGLRDTANAQSVESASATSRAIEEGHRLIAEAKAQADKLRADAEIQAVELSKEAETKHQAANDIQAKLDELLPIPGPINPTEIQELIEEAKASNALYSKKQQYDALAEELRLKKLEARGFDGNINELRKKAEDAVKTADLPVPGIGFDENGLTFKGLPLSQASKAEQIRVCCAIVAALNPELRICRISDGSLLDQMSFDLLEGFAKKYDMQVFIETVESSRQGAIVIEAGEIVSKN</sequence>
<feature type="compositionally biased region" description="Polar residues" evidence="2">
    <location>
        <begin position="228"/>
        <end position="240"/>
    </location>
</feature>
<keyword evidence="1" id="KW-0175">Coiled coil</keyword>
<dbReference type="SUPFAM" id="SSF52540">
    <property type="entry name" value="P-loop containing nucleoside triphosphate hydrolases"/>
    <property type="match status" value="1"/>
</dbReference>
<dbReference type="STRING" id="989403.SAMN05421798_110105"/>
<protein>
    <recommendedName>
        <fullName evidence="5">Rad50/SbcC-type AAA domain-containing protein</fullName>
    </recommendedName>
</protein>
<dbReference type="RefSeq" id="WP_068007377.1">
    <property type="nucleotide sequence ID" value="NZ_FOFM01000010.1"/>
</dbReference>
<evidence type="ECO:0008006" key="5">
    <source>
        <dbReference type="Google" id="ProtNLM"/>
    </source>
</evidence>
<feature type="compositionally biased region" description="Basic and acidic residues" evidence="2">
    <location>
        <begin position="203"/>
        <end position="225"/>
    </location>
</feature>
<evidence type="ECO:0000256" key="1">
    <source>
        <dbReference type="SAM" id="Coils"/>
    </source>
</evidence>
<feature type="region of interest" description="Disordered" evidence="2">
    <location>
        <begin position="198"/>
        <end position="241"/>
    </location>
</feature>
<comment type="caution">
    <text evidence="3">The sequence shown here is derived from an EMBL/GenBank/DDBJ whole genome shotgun (WGS) entry which is preliminary data.</text>
</comment>
<gene>
    <name evidence="3" type="ORF">PsAD2_02977</name>
</gene>
<dbReference type="AlphaFoldDB" id="A0A165XEW3"/>
<dbReference type="Gene3D" id="3.40.50.300">
    <property type="entry name" value="P-loop containing nucleotide triphosphate hydrolases"/>
    <property type="match status" value="1"/>
</dbReference>
<organism evidence="3 4">
    <name type="scientific">Pseudovibrio axinellae</name>
    <dbReference type="NCBI Taxonomy" id="989403"/>
    <lineage>
        <taxon>Bacteria</taxon>
        <taxon>Pseudomonadati</taxon>
        <taxon>Pseudomonadota</taxon>
        <taxon>Alphaproteobacteria</taxon>
        <taxon>Hyphomicrobiales</taxon>
        <taxon>Stappiaceae</taxon>
        <taxon>Pseudovibrio</taxon>
    </lineage>
</organism>
<evidence type="ECO:0000313" key="3">
    <source>
        <dbReference type="EMBL" id="KZL17641.1"/>
    </source>
</evidence>
<dbReference type="OrthoDB" id="9791904at2"/>
<name>A0A165XEW3_9HYPH</name>
<dbReference type="PATRIC" id="fig|989403.3.peg.3192"/>
<evidence type="ECO:0000313" key="4">
    <source>
        <dbReference type="Proteomes" id="UP000076577"/>
    </source>
</evidence>
<proteinExistence type="predicted"/>